<evidence type="ECO:0000313" key="1">
    <source>
        <dbReference type="EMBL" id="PSK88720.1"/>
    </source>
</evidence>
<name>A0A2P8CUT1_9ACTN</name>
<dbReference type="Proteomes" id="UP000240542">
    <property type="component" value="Unassembled WGS sequence"/>
</dbReference>
<reference evidence="1 2" key="1">
    <citation type="submission" date="2018-03" db="EMBL/GenBank/DDBJ databases">
        <title>Genomic Encyclopedia of Archaeal and Bacterial Type Strains, Phase II (KMG-II): from individual species to whole genera.</title>
        <authorList>
            <person name="Goeker M."/>
        </authorList>
    </citation>
    <scope>NUCLEOTIDE SEQUENCE [LARGE SCALE GENOMIC DNA]</scope>
    <source>
        <strain evidence="1 2">DSM 45312</strain>
    </source>
</reference>
<gene>
    <name evidence="1" type="ORF">CLV63_1296</name>
</gene>
<proteinExistence type="predicted"/>
<keyword evidence="2" id="KW-1185">Reference proteome</keyword>
<organism evidence="1 2">
    <name type="scientific">Murinocardiopsis flavida</name>
    <dbReference type="NCBI Taxonomy" id="645275"/>
    <lineage>
        <taxon>Bacteria</taxon>
        <taxon>Bacillati</taxon>
        <taxon>Actinomycetota</taxon>
        <taxon>Actinomycetes</taxon>
        <taxon>Streptosporangiales</taxon>
        <taxon>Nocardiopsidaceae</taxon>
        <taxon>Murinocardiopsis</taxon>
    </lineage>
</organism>
<dbReference type="EMBL" id="PYGA01000029">
    <property type="protein sequence ID" value="PSK88720.1"/>
    <property type="molecule type" value="Genomic_DNA"/>
</dbReference>
<dbReference type="AlphaFoldDB" id="A0A2P8CUT1"/>
<evidence type="ECO:0000313" key="2">
    <source>
        <dbReference type="Proteomes" id="UP000240542"/>
    </source>
</evidence>
<accession>A0A2P8CUT1</accession>
<sequence length="45" mass="5032">MDMRLPSPINELADDRLAAVGVRVLLNRGDLIGSEVPGNRFRKLR</sequence>
<protein>
    <submittedName>
        <fullName evidence="1">Uncharacterized protein</fullName>
    </submittedName>
</protein>
<comment type="caution">
    <text evidence="1">The sequence shown here is derived from an EMBL/GenBank/DDBJ whole genome shotgun (WGS) entry which is preliminary data.</text>
</comment>
<dbReference type="RefSeq" id="WP_170134364.1">
    <property type="nucleotide sequence ID" value="NZ_PYGA01000029.1"/>
</dbReference>